<dbReference type="RefSeq" id="WP_022036105.1">
    <property type="nucleotide sequence ID" value="NZ_CAXUGT010000015.1"/>
</dbReference>
<evidence type="ECO:0000256" key="5">
    <source>
        <dbReference type="ARBA" id="ARBA00044503"/>
    </source>
</evidence>
<dbReference type="Gene3D" id="3.30.70.1490">
    <property type="entry name" value="Cysteine protease Prp"/>
    <property type="match status" value="1"/>
</dbReference>
<dbReference type="OrthoDB" id="48998at2"/>
<reference evidence="7 8" key="1">
    <citation type="submission" date="2015-09" db="EMBL/GenBank/DDBJ databases">
        <authorList>
            <consortium name="Pathogen Informatics"/>
        </authorList>
    </citation>
    <scope>NUCLEOTIDE SEQUENCE [LARGE SCALE GENOMIC DNA]</scope>
    <source>
        <strain evidence="7 8">2789STDY5608891</strain>
    </source>
</reference>
<organism evidence="7 8">
    <name type="scientific">Eubacterium ramulus</name>
    <dbReference type="NCBI Taxonomy" id="39490"/>
    <lineage>
        <taxon>Bacteria</taxon>
        <taxon>Bacillati</taxon>
        <taxon>Bacillota</taxon>
        <taxon>Clostridia</taxon>
        <taxon>Eubacteriales</taxon>
        <taxon>Eubacteriaceae</taxon>
        <taxon>Eubacterium</taxon>
    </lineage>
</organism>
<dbReference type="Proteomes" id="UP000095492">
    <property type="component" value="Unassembled WGS sequence"/>
</dbReference>
<keyword evidence="2" id="KW-0645">Protease</keyword>
<keyword evidence="3" id="KW-0378">Hydrolase</keyword>
<keyword evidence="7" id="KW-0689">Ribosomal protein</keyword>
<dbReference type="EMBL" id="CYYA01000007">
    <property type="protein sequence ID" value="CUM97783.1"/>
    <property type="molecule type" value="Genomic_DNA"/>
</dbReference>
<dbReference type="GO" id="GO:0005840">
    <property type="term" value="C:ribosome"/>
    <property type="evidence" value="ECO:0007669"/>
    <property type="project" value="UniProtKB-KW"/>
</dbReference>
<dbReference type="GO" id="GO:0006508">
    <property type="term" value="P:proteolysis"/>
    <property type="evidence" value="ECO:0007669"/>
    <property type="project" value="UniProtKB-KW"/>
</dbReference>
<keyword evidence="7" id="KW-0687">Ribonucleoprotein</keyword>
<keyword evidence="1" id="KW-0690">Ribosome biogenesis</keyword>
<accession>A0A173T4Q8</accession>
<dbReference type="GO" id="GO:0008234">
    <property type="term" value="F:cysteine-type peptidase activity"/>
    <property type="evidence" value="ECO:0007669"/>
    <property type="project" value="UniProtKB-KW"/>
</dbReference>
<evidence type="ECO:0000256" key="6">
    <source>
        <dbReference type="ARBA" id="ARBA00044538"/>
    </source>
</evidence>
<evidence type="ECO:0000313" key="8">
    <source>
        <dbReference type="Proteomes" id="UP000095492"/>
    </source>
</evidence>
<protein>
    <recommendedName>
        <fullName evidence="6">Ribosomal processing cysteine protease Prp</fullName>
    </recommendedName>
</protein>
<dbReference type="InterPro" id="IPR036764">
    <property type="entry name" value="Peptidase_Prp_sf"/>
</dbReference>
<dbReference type="PANTHER" id="PTHR39178">
    <property type="entry name" value="HYPOTHETICAL RIBOSOME-ASSOCIATED PROTEIN"/>
    <property type="match status" value="1"/>
</dbReference>
<evidence type="ECO:0000313" key="7">
    <source>
        <dbReference type="EMBL" id="CUM97783.1"/>
    </source>
</evidence>
<evidence type="ECO:0000256" key="2">
    <source>
        <dbReference type="ARBA" id="ARBA00022670"/>
    </source>
</evidence>
<proteinExistence type="inferred from homology"/>
<evidence type="ECO:0000256" key="3">
    <source>
        <dbReference type="ARBA" id="ARBA00022801"/>
    </source>
</evidence>
<sequence>MVKITVYQNHDQQFVGFDCLGHAEYSDENDIVCAAVSAMTINCINSIETFTETLFYCDTNETDGMISFRITEKNGTDAQLLLKSLILGFENMESNYEEYIDLIFEEV</sequence>
<gene>
    <name evidence="7" type="ORF">ERS852448_01324</name>
</gene>
<dbReference type="STRING" id="39490.ERS852448_01324"/>
<dbReference type="Pfam" id="PF04327">
    <property type="entry name" value="Peptidase_Prp"/>
    <property type="match status" value="1"/>
</dbReference>
<dbReference type="SUPFAM" id="SSF118010">
    <property type="entry name" value="TM1457-like"/>
    <property type="match status" value="1"/>
</dbReference>
<dbReference type="PANTHER" id="PTHR39178:SF1">
    <property type="entry name" value="RIBOSOMAL-PROCESSING CYSTEINE PROTEASE PRP"/>
    <property type="match status" value="1"/>
</dbReference>
<dbReference type="GeneID" id="97390722"/>
<dbReference type="AlphaFoldDB" id="A0A173T4Q8"/>
<evidence type="ECO:0000256" key="4">
    <source>
        <dbReference type="ARBA" id="ARBA00022807"/>
    </source>
</evidence>
<name>A0A173T4Q8_EUBRA</name>
<dbReference type="GO" id="GO:0042254">
    <property type="term" value="P:ribosome biogenesis"/>
    <property type="evidence" value="ECO:0007669"/>
    <property type="project" value="UniProtKB-KW"/>
</dbReference>
<comment type="similarity">
    <text evidence="5">Belongs to the Prp family.</text>
</comment>
<dbReference type="InterPro" id="IPR007422">
    <property type="entry name" value="Peptidase_Prp"/>
</dbReference>
<dbReference type="CDD" id="cd16332">
    <property type="entry name" value="Prp-like"/>
    <property type="match status" value="1"/>
</dbReference>
<keyword evidence="4" id="KW-0788">Thiol protease</keyword>
<evidence type="ECO:0000256" key="1">
    <source>
        <dbReference type="ARBA" id="ARBA00022517"/>
    </source>
</evidence>